<dbReference type="GeneID" id="25285158"/>
<keyword evidence="3" id="KW-1185">Reference proteome</keyword>
<dbReference type="PANTHER" id="PTHR43130">
    <property type="entry name" value="ARAC-FAMILY TRANSCRIPTIONAL REGULATOR"/>
    <property type="match status" value="1"/>
</dbReference>
<proteinExistence type="predicted"/>
<protein>
    <recommendedName>
        <fullName evidence="1">DJ-1/PfpI domain-containing protein</fullName>
    </recommendedName>
</protein>
<dbReference type="EMBL" id="AMGV01000012">
    <property type="protein sequence ID" value="KEF53852.1"/>
    <property type="molecule type" value="Genomic_DNA"/>
</dbReference>
<sequence length="233" mass="25511">MSRVRFGVLCIPFQVIDVVGPLDLLSSTSSSYLGAMQQVSGFPIEIAQRGNNIEFVYIGESLEAVAGTASIKIQPTTTCADCPRLDYLLIGGPWPDFFMNVPPTFTDFVRSRVDELKGIFTTCTGAIVAAMIGILDGKTATTNHQFISMAVKLRPEVKWTTKQQWITDGKFWTAGGACAGMDMFAHWVSEHYGCDVAEAGWAALDYEPRDVNGKLIPLKAGLKEWRKARPALP</sequence>
<dbReference type="Pfam" id="PF01965">
    <property type="entry name" value="DJ-1_PfpI"/>
    <property type="match status" value="1"/>
</dbReference>
<accession>A0A072P2D4</accession>
<gene>
    <name evidence="2" type="ORF">A1O9_10254</name>
</gene>
<dbReference type="AlphaFoldDB" id="A0A072P2D4"/>
<dbReference type="Proteomes" id="UP000027920">
    <property type="component" value="Unassembled WGS sequence"/>
</dbReference>
<evidence type="ECO:0000313" key="3">
    <source>
        <dbReference type="Proteomes" id="UP000027920"/>
    </source>
</evidence>
<feature type="domain" description="DJ-1/PfpI" evidence="1">
    <location>
        <begin position="43"/>
        <end position="185"/>
    </location>
</feature>
<dbReference type="InterPro" id="IPR002818">
    <property type="entry name" value="DJ-1/PfpI"/>
</dbReference>
<dbReference type="HOGENOM" id="CLU_000445_44_8_1"/>
<comment type="caution">
    <text evidence="2">The sequence shown here is derived from an EMBL/GenBank/DDBJ whole genome shotgun (WGS) entry which is preliminary data.</text>
</comment>
<dbReference type="PANTHER" id="PTHR43130:SF7">
    <property type="entry name" value="DJ-1_PFPI DOMAIN-CONTAINING PROTEIN"/>
    <property type="match status" value="1"/>
</dbReference>
<dbReference type="RefSeq" id="XP_013256442.1">
    <property type="nucleotide sequence ID" value="XM_013400988.1"/>
</dbReference>
<dbReference type="SUPFAM" id="SSF52317">
    <property type="entry name" value="Class I glutamine amidotransferase-like"/>
    <property type="match status" value="1"/>
</dbReference>
<reference evidence="2 3" key="1">
    <citation type="submission" date="2013-03" db="EMBL/GenBank/DDBJ databases">
        <title>The Genome Sequence of Exophiala aquamarina CBS 119918.</title>
        <authorList>
            <consortium name="The Broad Institute Genomics Platform"/>
            <person name="Cuomo C."/>
            <person name="de Hoog S."/>
            <person name="Gorbushina A."/>
            <person name="Walker B."/>
            <person name="Young S.K."/>
            <person name="Zeng Q."/>
            <person name="Gargeya S."/>
            <person name="Fitzgerald M."/>
            <person name="Haas B."/>
            <person name="Abouelleil A."/>
            <person name="Allen A.W."/>
            <person name="Alvarado L."/>
            <person name="Arachchi H.M."/>
            <person name="Berlin A.M."/>
            <person name="Chapman S.B."/>
            <person name="Gainer-Dewar J."/>
            <person name="Goldberg J."/>
            <person name="Griggs A."/>
            <person name="Gujja S."/>
            <person name="Hansen M."/>
            <person name="Howarth C."/>
            <person name="Imamovic A."/>
            <person name="Ireland A."/>
            <person name="Larimer J."/>
            <person name="McCowan C."/>
            <person name="Murphy C."/>
            <person name="Pearson M."/>
            <person name="Poon T.W."/>
            <person name="Priest M."/>
            <person name="Roberts A."/>
            <person name="Saif S."/>
            <person name="Shea T."/>
            <person name="Sisk P."/>
            <person name="Sykes S."/>
            <person name="Wortman J."/>
            <person name="Nusbaum C."/>
            <person name="Birren B."/>
        </authorList>
    </citation>
    <scope>NUCLEOTIDE SEQUENCE [LARGE SCALE GENOMIC DNA]</scope>
    <source>
        <strain evidence="2 3">CBS 119918</strain>
    </source>
</reference>
<organism evidence="2 3">
    <name type="scientific">Exophiala aquamarina CBS 119918</name>
    <dbReference type="NCBI Taxonomy" id="1182545"/>
    <lineage>
        <taxon>Eukaryota</taxon>
        <taxon>Fungi</taxon>
        <taxon>Dikarya</taxon>
        <taxon>Ascomycota</taxon>
        <taxon>Pezizomycotina</taxon>
        <taxon>Eurotiomycetes</taxon>
        <taxon>Chaetothyriomycetidae</taxon>
        <taxon>Chaetothyriales</taxon>
        <taxon>Herpotrichiellaceae</taxon>
        <taxon>Exophiala</taxon>
    </lineage>
</organism>
<dbReference type="Gene3D" id="3.40.50.880">
    <property type="match status" value="1"/>
</dbReference>
<name>A0A072P2D4_9EURO</name>
<evidence type="ECO:0000313" key="2">
    <source>
        <dbReference type="EMBL" id="KEF53852.1"/>
    </source>
</evidence>
<evidence type="ECO:0000259" key="1">
    <source>
        <dbReference type="Pfam" id="PF01965"/>
    </source>
</evidence>
<dbReference type="InterPro" id="IPR029062">
    <property type="entry name" value="Class_I_gatase-like"/>
</dbReference>
<dbReference type="VEuPathDB" id="FungiDB:A1O9_10254"/>
<dbReference type="OrthoDB" id="543156at2759"/>
<dbReference type="InterPro" id="IPR052158">
    <property type="entry name" value="INH-QAR"/>
</dbReference>